<dbReference type="GO" id="GO:0016787">
    <property type="term" value="F:hydrolase activity"/>
    <property type="evidence" value="ECO:0007669"/>
    <property type="project" value="UniProtKB-KW"/>
</dbReference>
<comment type="caution">
    <text evidence="9">The sequence shown here is derived from an EMBL/GenBank/DDBJ whole genome shotgun (WGS) entry which is preliminary data.</text>
</comment>
<proteinExistence type="inferred from homology"/>
<comment type="similarity">
    <text evidence="7">Belongs to the PINc/VapC protein family.</text>
</comment>
<keyword evidence="5" id="KW-0378">Hydrolase</keyword>
<evidence type="ECO:0000256" key="7">
    <source>
        <dbReference type="ARBA" id="ARBA00038093"/>
    </source>
</evidence>
<dbReference type="InterPro" id="IPR002716">
    <property type="entry name" value="PIN_dom"/>
</dbReference>
<feature type="domain" description="PIN" evidence="8">
    <location>
        <begin position="5"/>
        <end position="113"/>
    </location>
</feature>
<evidence type="ECO:0000256" key="6">
    <source>
        <dbReference type="ARBA" id="ARBA00022842"/>
    </source>
</evidence>
<dbReference type="Gene3D" id="3.40.50.1010">
    <property type="entry name" value="5'-nuclease"/>
    <property type="match status" value="1"/>
</dbReference>
<accession>A0A7C1HDP7</accession>
<dbReference type="AlphaFoldDB" id="A0A7C1HDP7"/>
<keyword evidence="4" id="KW-0479">Metal-binding</keyword>
<dbReference type="PANTHER" id="PTHR33653">
    <property type="entry name" value="RIBONUCLEASE VAPC2"/>
    <property type="match status" value="1"/>
</dbReference>
<evidence type="ECO:0000256" key="4">
    <source>
        <dbReference type="ARBA" id="ARBA00022723"/>
    </source>
</evidence>
<name>A0A7C1HDP7_UNCKA</name>
<dbReference type="PANTHER" id="PTHR33653:SF1">
    <property type="entry name" value="RIBONUCLEASE VAPC2"/>
    <property type="match status" value="1"/>
</dbReference>
<dbReference type="EMBL" id="DSDM01000086">
    <property type="protein sequence ID" value="HDQ88793.1"/>
    <property type="molecule type" value="Genomic_DNA"/>
</dbReference>
<dbReference type="Pfam" id="PF01850">
    <property type="entry name" value="PIN"/>
    <property type="match status" value="1"/>
</dbReference>
<dbReference type="Proteomes" id="UP000886066">
    <property type="component" value="Unassembled WGS sequence"/>
</dbReference>
<dbReference type="GO" id="GO:0004518">
    <property type="term" value="F:nuclease activity"/>
    <property type="evidence" value="ECO:0007669"/>
    <property type="project" value="UniProtKB-KW"/>
</dbReference>
<dbReference type="SUPFAM" id="SSF88723">
    <property type="entry name" value="PIN domain-like"/>
    <property type="match status" value="1"/>
</dbReference>
<sequence length="127" mass="14093">MTSRILVDSCILINFLRQKEKSKTLFYKLSKEHLLQVSIITHTELYAGKSAWTKRGKKDLETIFGGLTLIPITESISESAGKLRASLSVDLIDALIASTAIQNKLPLATLNLKHFKGIPDLQILSID</sequence>
<gene>
    <name evidence="9" type="ORF">ENN92_01440</name>
</gene>
<comment type="cofactor">
    <cofactor evidence="1">
        <name>Mg(2+)</name>
        <dbReference type="ChEBI" id="CHEBI:18420"/>
    </cofactor>
</comment>
<dbReference type="InterPro" id="IPR050556">
    <property type="entry name" value="Type_II_TA_system_RNase"/>
</dbReference>
<protein>
    <submittedName>
        <fullName evidence="9">Type II toxin-antitoxin system VapC family toxin</fullName>
    </submittedName>
</protein>
<reference evidence="9" key="1">
    <citation type="journal article" date="2020" name="mSystems">
        <title>Genome- and Community-Level Interaction Insights into Carbon Utilization and Element Cycling Functions of Hydrothermarchaeota in Hydrothermal Sediment.</title>
        <authorList>
            <person name="Zhou Z."/>
            <person name="Liu Y."/>
            <person name="Xu W."/>
            <person name="Pan J."/>
            <person name="Luo Z.H."/>
            <person name="Li M."/>
        </authorList>
    </citation>
    <scope>NUCLEOTIDE SEQUENCE [LARGE SCALE GENOMIC DNA]</scope>
    <source>
        <strain evidence="9">SpSt-1219</strain>
    </source>
</reference>
<evidence type="ECO:0000256" key="5">
    <source>
        <dbReference type="ARBA" id="ARBA00022801"/>
    </source>
</evidence>
<dbReference type="CDD" id="cd18741">
    <property type="entry name" value="PIN_VapC4-5_FitB-like"/>
    <property type="match status" value="1"/>
</dbReference>
<evidence type="ECO:0000256" key="3">
    <source>
        <dbReference type="ARBA" id="ARBA00022722"/>
    </source>
</evidence>
<dbReference type="GO" id="GO:0046872">
    <property type="term" value="F:metal ion binding"/>
    <property type="evidence" value="ECO:0007669"/>
    <property type="project" value="UniProtKB-KW"/>
</dbReference>
<evidence type="ECO:0000259" key="8">
    <source>
        <dbReference type="Pfam" id="PF01850"/>
    </source>
</evidence>
<evidence type="ECO:0000256" key="1">
    <source>
        <dbReference type="ARBA" id="ARBA00001946"/>
    </source>
</evidence>
<keyword evidence="2" id="KW-1277">Toxin-antitoxin system</keyword>
<keyword evidence="6" id="KW-0460">Magnesium</keyword>
<dbReference type="InterPro" id="IPR029060">
    <property type="entry name" value="PIN-like_dom_sf"/>
</dbReference>
<evidence type="ECO:0000313" key="9">
    <source>
        <dbReference type="EMBL" id="HDQ88793.1"/>
    </source>
</evidence>
<keyword evidence="3" id="KW-0540">Nuclease</keyword>
<evidence type="ECO:0000256" key="2">
    <source>
        <dbReference type="ARBA" id="ARBA00022649"/>
    </source>
</evidence>
<organism evidence="9">
    <name type="scientific">candidate division WWE3 bacterium</name>
    <dbReference type="NCBI Taxonomy" id="2053526"/>
    <lineage>
        <taxon>Bacteria</taxon>
        <taxon>Katanobacteria</taxon>
    </lineage>
</organism>